<evidence type="ECO:0000256" key="8">
    <source>
        <dbReference type="SAM" id="Phobius"/>
    </source>
</evidence>
<feature type="transmembrane region" description="Helical" evidence="8">
    <location>
        <begin position="172"/>
        <end position="195"/>
    </location>
</feature>
<dbReference type="InterPro" id="IPR020846">
    <property type="entry name" value="MFS_dom"/>
</dbReference>
<dbReference type="InterPro" id="IPR005828">
    <property type="entry name" value="MFS_sugar_transport-like"/>
</dbReference>
<feature type="transmembrane region" description="Helical" evidence="8">
    <location>
        <begin position="392"/>
        <end position="412"/>
    </location>
</feature>
<dbReference type="PROSITE" id="PS50850">
    <property type="entry name" value="MFS"/>
    <property type="match status" value="1"/>
</dbReference>
<feature type="non-terminal residue" evidence="10">
    <location>
        <position position="572"/>
    </location>
</feature>
<dbReference type="GO" id="GO:0016020">
    <property type="term" value="C:membrane"/>
    <property type="evidence" value="ECO:0007669"/>
    <property type="project" value="UniProtKB-SubCell"/>
</dbReference>
<feature type="transmembrane region" description="Helical" evidence="8">
    <location>
        <begin position="149"/>
        <end position="166"/>
    </location>
</feature>
<comment type="similarity">
    <text evidence="2 7">Belongs to the major facilitator superfamily. Sugar transporter (TC 2.A.1.1) family.</text>
</comment>
<evidence type="ECO:0000313" key="11">
    <source>
        <dbReference type="Proteomes" id="UP000443090"/>
    </source>
</evidence>
<feature type="transmembrane region" description="Helical" evidence="8">
    <location>
        <begin position="424"/>
        <end position="447"/>
    </location>
</feature>
<dbReference type="InterPro" id="IPR036259">
    <property type="entry name" value="MFS_trans_sf"/>
</dbReference>
<evidence type="ECO:0000256" key="1">
    <source>
        <dbReference type="ARBA" id="ARBA00004141"/>
    </source>
</evidence>
<comment type="caution">
    <text evidence="10">The sequence shown here is derived from an EMBL/GenBank/DDBJ whole genome shotgun (WGS) entry which is preliminary data.</text>
</comment>
<evidence type="ECO:0000256" key="5">
    <source>
        <dbReference type="ARBA" id="ARBA00022989"/>
    </source>
</evidence>
<dbReference type="AlphaFoldDB" id="A0A8H8UD85"/>
<accession>A0A8H8UD85</accession>
<dbReference type="Gene3D" id="1.20.1250.20">
    <property type="entry name" value="MFS general substrate transporter like domains"/>
    <property type="match status" value="1"/>
</dbReference>
<dbReference type="SUPFAM" id="SSF103473">
    <property type="entry name" value="MFS general substrate transporter"/>
    <property type="match status" value="1"/>
</dbReference>
<comment type="subcellular location">
    <subcellularLocation>
        <location evidence="1">Membrane</location>
        <topology evidence="1">Multi-pass membrane protein</topology>
    </subcellularLocation>
</comment>
<keyword evidence="6 8" id="KW-0472">Membrane</keyword>
<feature type="domain" description="Major facilitator superfamily (MFS) profile" evidence="9">
    <location>
        <begin position="72"/>
        <end position="518"/>
    </location>
</feature>
<protein>
    <submittedName>
        <fullName evidence="10">Maltose permease</fullName>
    </submittedName>
</protein>
<feature type="transmembrane region" description="Helical" evidence="8">
    <location>
        <begin position="495"/>
        <end position="512"/>
    </location>
</feature>
<evidence type="ECO:0000256" key="6">
    <source>
        <dbReference type="ARBA" id="ARBA00023136"/>
    </source>
</evidence>
<keyword evidence="11" id="KW-1185">Reference proteome</keyword>
<name>A0A8H8UD85_9HELO</name>
<evidence type="ECO:0000256" key="3">
    <source>
        <dbReference type="ARBA" id="ARBA00022448"/>
    </source>
</evidence>
<evidence type="ECO:0000256" key="7">
    <source>
        <dbReference type="RuleBase" id="RU003346"/>
    </source>
</evidence>
<feature type="transmembrane region" description="Helical" evidence="8">
    <location>
        <begin position="367"/>
        <end position="385"/>
    </location>
</feature>
<dbReference type="PANTHER" id="PTHR48022:SF76">
    <property type="entry name" value="MALTOSE PERMEASE, PUTATIVE (AFU_ORTHOLOGUE AFUA_8G07240)-RELATED"/>
    <property type="match status" value="1"/>
</dbReference>
<dbReference type="Pfam" id="PF00083">
    <property type="entry name" value="Sugar_tr"/>
    <property type="match status" value="1"/>
</dbReference>
<dbReference type="FunFam" id="1.20.1250.20:FF:000149">
    <property type="entry name" value="MFS transporter, SP family, general alpha glucoside:H+ symporter"/>
    <property type="match status" value="1"/>
</dbReference>
<reference evidence="10 11" key="1">
    <citation type="submission" date="2018-05" db="EMBL/GenBank/DDBJ databases">
        <title>Genome sequencing and assembly of the regulated plant pathogen Lachnellula willkommii and related sister species for the development of diagnostic species identification markers.</title>
        <authorList>
            <person name="Giroux E."/>
            <person name="Bilodeau G."/>
        </authorList>
    </citation>
    <scope>NUCLEOTIDE SEQUENCE [LARGE SCALE GENOMIC DNA]</scope>
    <source>
        <strain evidence="10 11">CBS 160.35</strain>
    </source>
</reference>
<gene>
    <name evidence="10" type="primary">MAL31_3</name>
    <name evidence="10" type="ORF">LOCC1_G006772</name>
</gene>
<sequence>ITTSCISISITTMPEGSAVQEVPPDNPLHPEDNVVPKATVAVLSTEAKDATTTEQQMGFMQALKLYPKAVGWSILLSTAIVMEGYDVVLLSSFYALPQFNEKFGSRGADGTYTVPAPWKSGLSNGALCGEILGLFISGIVSERYGYRKTMIGALALMVGFIFIPFFSQNVKVLLVGEIMCGIPWGVFQTLSCAYASDVCPVALRAYLCTYVNLCWVMGQLIASGVVRGLLSRQDQWAYRIPFAIQWMWPLPILMGCLFAPESPWWLVRQNRIEEAKKTVLRLTTRNDPNFNADSQVAMMVHTNEMEKQISAGTSYRDCFRGTDLRRTEIACITWLVQTWCGSTFMGYSTYFYQQAGLATTASFDLSMAQYALGMIGTFGSWFMMSRAGRRSLYLYGSCALFVLLIIIGFTAIAPSSNTPSRWAIGSMLLIFTFVYDLTVGPVCYALVSEVSSTRLKSKTIVLARNSYNIGGIIVNVITTYQLTPQPTGWGWGAKSAFFWAGTCFLCIAWIYIRLPEPKGRTYAEMDVLFERRVSARKFRDTKLDIFGSDQVVPVEGDEVKEKKTETEEMMLL</sequence>
<dbReference type="EMBL" id="QGMI01000489">
    <property type="protein sequence ID" value="TVY39894.1"/>
    <property type="molecule type" value="Genomic_DNA"/>
</dbReference>
<evidence type="ECO:0000256" key="4">
    <source>
        <dbReference type="ARBA" id="ARBA00022692"/>
    </source>
</evidence>
<dbReference type="GO" id="GO:0005351">
    <property type="term" value="F:carbohydrate:proton symporter activity"/>
    <property type="evidence" value="ECO:0007669"/>
    <property type="project" value="TreeGrafter"/>
</dbReference>
<keyword evidence="5 8" id="KW-1133">Transmembrane helix</keyword>
<feature type="transmembrane region" description="Helical" evidence="8">
    <location>
        <begin position="246"/>
        <end position="267"/>
    </location>
</feature>
<organism evidence="10 11">
    <name type="scientific">Lachnellula occidentalis</name>
    <dbReference type="NCBI Taxonomy" id="215460"/>
    <lineage>
        <taxon>Eukaryota</taxon>
        <taxon>Fungi</taxon>
        <taxon>Dikarya</taxon>
        <taxon>Ascomycota</taxon>
        <taxon>Pezizomycotina</taxon>
        <taxon>Leotiomycetes</taxon>
        <taxon>Helotiales</taxon>
        <taxon>Lachnaceae</taxon>
        <taxon>Lachnellula</taxon>
    </lineage>
</organism>
<feature type="transmembrane region" description="Helical" evidence="8">
    <location>
        <begin position="329"/>
        <end position="347"/>
    </location>
</feature>
<feature type="transmembrane region" description="Helical" evidence="8">
    <location>
        <begin position="207"/>
        <end position="226"/>
    </location>
</feature>
<feature type="transmembrane region" description="Helical" evidence="8">
    <location>
        <begin position="467"/>
        <end position="483"/>
    </location>
</feature>
<keyword evidence="4 8" id="KW-0812">Transmembrane</keyword>
<dbReference type="InterPro" id="IPR050360">
    <property type="entry name" value="MFS_Sugar_Transporters"/>
</dbReference>
<proteinExistence type="inferred from homology"/>
<dbReference type="PANTHER" id="PTHR48022">
    <property type="entry name" value="PLASTIDIC GLUCOSE TRANSPORTER 4"/>
    <property type="match status" value="1"/>
</dbReference>
<evidence type="ECO:0000313" key="10">
    <source>
        <dbReference type="EMBL" id="TVY39894.1"/>
    </source>
</evidence>
<dbReference type="Proteomes" id="UP000443090">
    <property type="component" value="Unassembled WGS sequence"/>
</dbReference>
<evidence type="ECO:0000256" key="2">
    <source>
        <dbReference type="ARBA" id="ARBA00010992"/>
    </source>
</evidence>
<dbReference type="OrthoDB" id="6612291at2759"/>
<dbReference type="NCBIfam" id="TIGR00879">
    <property type="entry name" value="SP"/>
    <property type="match status" value="1"/>
</dbReference>
<keyword evidence="3 7" id="KW-0813">Transport</keyword>
<evidence type="ECO:0000259" key="9">
    <source>
        <dbReference type="PROSITE" id="PS50850"/>
    </source>
</evidence>
<dbReference type="InterPro" id="IPR003663">
    <property type="entry name" value="Sugar/inositol_transpt"/>
</dbReference>